<dbReference type="Pfam" id="PF07690">
    <property type="entry name" value="MFS_1"/>
    <property type="match status" value="1"/>
</dbReference>
<evidence type="ECO:0000256" key="6">
    <source>
        <dbReference type="SAM" id="MobiDB-lite"/>
    </source>
</evidence>
<evidence type="ECO:0000256" key="4">
    <source>
        <dbReference type="ARBA" id="ARBA00022989"/>
    </source>
</evidence>
<dbReference type="AlphaFoldDB" id="A0A7R7ZJC0"/>
<dbReference type="KEGG" id="ache:ACHE_11902S"/>
<evidence type="ECO:0000256" key="2">
    <source>
        <dbReference type="ARBA" id="ARBA00022448"/>
    </source>
</evidence>
<organism evidence="7 8">
    <name type="scientific">Aspergillus chevalieri</name>
    <name type="common">Eurotium chevalieri</name>
    <dbReference type="NCBI Taxonomy" id="182096"/>
    <lineage>
        <taxon>Eukaryota</taxon>
        <taxon>Fungi</taxon>
        <taxon>Dikarya</taxon>
        <taxon>Ascomycota</taxon>
        <taxon>Pezizomycotina</taxon>
        <taxon>Eurotiomycetes</taxon>
        <taxon>Eurotiomycetidae</taxon>
        <taxon>Eurotiales</taxon>
        <taxon>Aspergillaceae</taxon>
        <taxon>Aspergillus</taxon>
        <taxon>Aspergillus subgen. Aspergillus</taxon>
    </lineage>
</organism>
<evidence type="ECO:0000256" key="1">
    <source>
        <dbReference type="ARBA" id="ARBA00004141"/>
    </source>
</evidence>
<dbReference type="Gene3D" id="1.20.1250.20">
    <property type="entry name" value="MFS general substrate transporter like domains"/>
    <property type="match status" value="1"/>
</dbReference>
<dbReference type="EMBL" id="AP024416">
    <property type="protein sequence ID" value="BCR84500.1"/>
    <property type="molecule type" value="Genomic_DNA"/>
</dbReference>
<keyword evidence="4" id="KW-1133">Transmembrane helix</keyword>
<name>A0A7R7ZJC0_ASPCH</name>
<dbReference type="RefSeq" id="XP_043133022.1">
    <property type="nucleotide sequence ID" value="XM_043276523.1"/>
</dbReference>
<keyword evidence="3" id="KW-0812">Transmembrane</keyword>
<dbReference type="InterPro" id="IPR036259">
    <property type="entry name" value="MFS_trans_sf"/>
</dbReference>
<dbReference type="GO" id="GO:0016020">
    <property type="term" value="C:membrane"/>
    <property type="evidence" value="ECO:0007669"/>
    <property type="project" value="UniProtKB-SubCell"/>
</dbReference>
<accession>A0A7R7ZJC0</accession>
<reference evidence="7" key="2">
    <citation type="submission" date="2021-02" db="EMBL/GenBank/DDBJ databases">
        <title>Aspergillus chevalieri M1 genome sequence.</title>
        <authorList>
            <person name="Kadooka C."/>
            <person name="Mori K."/>
            <person name="Futagami T."/>
        </authorList>
    </citation>
    <scope>NUCLEOTIDE SEQUENCE</scope>
    <source>
        <strain evidence="7">M1</strain>
    </source>
</reference>
<dbReference type="SUPFAM" id="SSF103473">
    <property type="entry name" value="MFS general substrate transporter"/>
    <property type="match status" value="1"/>
</dbReference>
<dbReference type="PANTHER" id="PTHR43791">
    <property type="entry name" value="PERMEASE-RELATED"/>
    <property type="match status" value="1"/>
</dbReference>
<comment type="subcellular location">
    <subcellularLocation>
        <location evidence="1">Membrane</location>
        <topology evidence="1">Multi-pass membrane protein</topology>
    </subcellularLocation>
</comment>
<keyword evidence="8" id="KW-1185">Reference proteome</keyword>
<proteinExistence type="predicted"/>
<feature type="region of interest" description="Disordered" evidence="6">
    <location>
        <begin position="1"/>
        <end position="46"/>
    </location>
</feature>
<reference evidence="7" key="1">
    <citation type="submission" date="2021-01" db="EMBL/GenBank/DDBJ databases">
        <authorList>
            <consortium name="Aspergillus chevalieri M1 genome sequencing consortium"/>
            <person name="Kazuki M."/>
            <person name="Futagami T."/>
        </authorList>
    </citation>
    <scope>NUCLEOTIDE SEQUENCE</scope>
    <source>
        <strain evidence="7">M1</strain>
    </source>
</reference>
<keyword evidence="2" id="KW-0813">Transport</keyword>
<keyword evidence="5" id="KW-0472">Membrane</keyword>
<dbReference type="InterPro" id="IPR011701">
    <property type="entry name" value="MFS"/>
</dbReference>
<evidence type="ECO:0000256" key="5">
    <source>
        <dbReference type="ARBA" id="ARBA00023136"/>
    </source>
</evidence>
<dbReference type="GeneID" id="66978859"/>
<dbReference type="Proteomes" id="UP000637239">
    <property type="component" value="Chromosome 1"/>
</dbReference>
<evidence type="ECO:0000313" key="8">
    <source>
        <dbReference type="Proteomes" id="UP000637239"/>
    </source>
</evidence>
<protein>
    <recommendedName>
        <fullName evidence="9">Major facilitator superfamily (MFS) profile domain-containing protein</fullName>
    </recommendedName>
</protein>
<gene>
    <name evidence="7" type="ORF">ACHE_11902S</name>
</gene>
<evidence type="ECO:0000313" key="7">
    <source>
        <dbReference type="EMBL" id="BCR84500.1"/>
    </source>
</evidence>
<evidence type="ECO:0000256" key="3">
    <source>
        <dbReference type="ARBA" id="ARBA00022692"/>
    </source>
</evidence>
<evidence type="ECO:0008006" key="9">
    <source>
        <dbReference type="Google" id="ProtNLM"/>
    </source>
</evidence>
<sequence>MSKADDNVSRVSDPEKEVQPGNEPEESKLDRFEDPDEGVSEEERAKRDRKLLWKLDLRLVPWLCLLYLVAFLDRTNIGNAKVAGLQEDLNITDTQYNIALTVFFISYSVFEPLTNVLLKRWGPSIFIPVIVILWVSTPC</sequence>
<feature type="compositionally biased region" description="Basic and acidic residues" evidence="6">
    <location>
        <begin position="1"/>
        <end position="18"/>
    </location>
</feature>
<dbReference type="GO" id="GO:0022857">
    <property type="term" value="F:transmembrane transporter activity"/>
    <property type="evidence" value="ECO:0007669"/>
    <property type="project" value="InterPro"/>
</dbReference>
<dbReference type="PANTHER" id="PTHR43791:SF19">
    <property type="entry name" value="TRANSPORTER, PUTATIVE (AFU_ORTHOLOGUE AFUA_1G01812)-RELATED"/>
    <property type="match status" value="1"/>
</dbReference>